<dbReference type="CDD" id="cd12914">
    <property type="entry name" value="PDC1_DGC_like"/>
    <property type="match status" value="1"/>
</dbReference>
<dbReference type="SMART" id="SM00267">
    <property type="entry name" value="GGDEF"/>
    <property type="match status" value="1"/>
</dbReference>
<dbReference type="InterPro" id="IPR033479">
    <property type="entry name" value="dCache_1"/>
</dbReference>
<dbReference type="NCBIfam" id="TIGR00254">
    <property type="entry name" value="GGDEF"/>
    <property type="match status" value="1"/>
</dbReference>
<dbReference type="PANTHER" id="PTHR45138">
    <property type="entry name" value="REGULATORY COMPONENTS OF SENSORY TRANSDUCTION SYSTEM"/>
    <property type="match status" value="1"/>
</dbReference>
<keyword evidence="7 10" id="KW-1133">Transmembrane helix</keyword>
<protein>
    <recommendedName>
        <fullName evidence="4">diguanylate cyclase</fullName>
        <ecNumber evidence="4">2.7.7.65</ecNumber>
    </recommendedName>
</protein>
<dbReference type="CDD" id="cd12912">
    <property type="entry name" value="PDC2_MCP_like"/>
    <property type="match status" value="1"/>
</dbReference>
<evidence type="ECO:0000256" key="5">
    <source>
        <dbReference type="ARBA" id="ARBA00022475"/>
    </source>
</evidence>
<dbReference type="PROSITE" id="PS50887">
    <property type="entry name" value="GGDEF"/>
    <property type="match status" value="1"/>
</dbReference>
<name>A0A109DBR6_9VIBR</name>
<comment type="cofactor">
    <cofactor evidence="1">
        <name>Mg(2+)</name>
        <dbReference type="ChEBI" id="CHEBI:18420"/>
    </cofactor>
</comment>
<dbReference type="GO" id="GO:0043709">
    <property type="term" value="P:cell adhesion involved in single-species biofilm formation"/>
    <property type="evidence" value="ECO:0007669"/>
    <property type="project" value="TreeGrafter"/>
</dbReference>
<evidence type="ECO:0000256" key="6">
    <source>
        <dbReference type="ARBA" id="ARBA00022692"/>
    </source>
</evidence>
<dbReference type="GeneID" id="300177268"/>
<keyword evidence="6 10" id="KW-0812">Transmembrane</keyword>
<dbReference type="InterPro" id="IPR050469">
    <property type="entry name" value="Diguanylate_Cyclase"/>
</dbReference>
<evidence type="ECO:0000256" key="9">
    <source>
        <dbReference type="ARBA" id="ARBA00034247"/>
    </source>
</evidence>
<evidence type="ECO:0000259" key="11">
    <source>
        <dbReference type="PROSITE" id="PS50887"/>
    </source>
</evidence>
<dbReference type="Pfam" id="PF02743">
    <property type="entry name" value="dCache_1"/>
    <property type="match status" value="1"/>
</dbReference>
<keyword evidence="8 10" id="KW-0472">Membrane</keyword>
<dbReference type="SUPFAM" id="SSF103190">
    <property type="entry name" value="Sensory domain-like"/>
    <property type="match status" value="2"/>
</dbReference>
<dbReference type="OrthoDB" id="9812260at2"/>
<dbReference type="GO" id="GO:0005886">
    <property type="term" value="C:plasma membrane"/>
    <property type="evidence" value="ECO:0007669"/>
    <property type="project" value="UniProtKB-SubCell"/>
</dbReference>
<evidence type="ECO:0000256" key="4">
    <source>
        <dbReference type="ARBA" id="ARBA00012528"/>
    </source>
</evidence>
<evidence type="ECO:0000256" key="10">
    <source>
        <dbReference type="SAM" id="Phobius"/>
    </source>
</evidence>
<feature type="domain" description="GGDEF" evidence="11">
    <location>
        <begin position="389"/>
        <end position="519"/>
    </location>
</feature>
<keyword evidence="5" id="KW-1003">Cell membrane</keyword>
<evidence type="ECO:0000256" key="2">
    <source>
        <dbReference type="ARBA" id="ARBA00004533"/>
    </source>
</evidence>
<evidence type="ECO:0000313" key="13">
    <source>
        <dbReference type="Proteomes" id="UP000057389"/>
    </source>
</evidence>
<dbReference type="Gene3D" id="3.30.450.20">
    <property type="entry name" value="PAS domain"/>
    <property type="match status" value="1"/>
</dbReference>
<sequence length="520" mass="57543">MSEKVNLRKLILVLCVFSVMVTLLNAFYSLYQVKRDIIVNTTLDSNRVYAKKMAEMTDVFLDAAMTQLQYSAKTLSDRTNDKRALAEETKRIKNQTKIFNSVVVVNSDGVITSASPETIKVQGIKLTSESSLQSLNAEAPLVTDPFVSPAGNYLISLSYPIFSSQGTYLGYIGGTIYLETVNILGKLLNEHSYEDGSYLYVVDRHGTLIYHPNKSRIGQVITNNRAINTVSKGESGSLDIVSSLGIQMLAGYAPVSQSGWGVVVQRSKQNTLLAVNQQMKEVFITTLPVGGLTLMFIWGFSSFISKPLKQLSMAVKEAGSHSSTVNNVKQIHSWYFEASQLKSSFIKAFGGALETIDMLHTASLTDSMTGLLNRRGLDKAIEGLQSQAIPFSVLALDIDFFKSVNDNFGHDAGDELLKSFAQLMKEQSREQDLLFRSGGEEFIIFLLNSDVQDAFKFAERLRRKVGLYDFAGIGRVTVSIGVAFWGNEQQSIRSTLKEADTALYRAKNNGRNRSELFSND</sequence>
<dbReference type="GO" id="GO:1902201">
    <property type="term" value="P:negative regulation of bacterial-type flagellum-dependent cell motility"/>
    <property type="evidence" value="ECO:0007669"/>
    <property type="project" value="TreeGrafter"/>
</dbReference>
<dbReference type="RefSeq" id="WP_060467011.1">
    <property type="nucleotide sequence ID" value="NZ_AP025514.1"/>
</dbReference>
<comment type="catalytic activity">
    <reaction evidence="9">
        <text>2 GTP = 3',3'-c-di-GMP + 2 diphosphate</text>
        <dbReference type="Rhea" id="RHEA:24898"/>
        <dbReference type="ChEBI" id="CHEBI:33019"/>
        <dbReference type="ChEBI" id="CHEBI:37565"/>
        <dbReference type="ChEBI" id="CHEBI:58805"/>
        <dbReference type="EC" id="2.7.7.65"/>
    </reaction>
</comment>
<comment type="subcellular location">
    <subcellularLocation>
        <location evidence="2">Cell inner membrane</location>
    </subcellularLocation>
    <subcellularLocation>
        <location evidence="3">Cell membrane</location>
        <topology evidence="3">Multi-pass membrane protein</topology>
    </subcellularLocation>
</comment>
<dbReference type="GO" id="GO:0052621">
    <property type="term" value="F:diguanylate cyclase activity"/>
    <property type="evidence" value="ECO:0007669"/>
    <property type="project" value="UniProtKB-EC"/>
</dbReference>
<organism evidence="12 13">
    <name type="scientific">Vibrio toranzoniae</name>
    <dbReference type="NCBI Taxonomy" id="1194427"/>
    <lineage>
        <taxon>Bacteria</taxon>
        <taxon>Pseudomonadati</taxon>
        <taxon>Pseudomonadota</taxon>
        <taxon>Gammaproteobacteria</taxon>
        <taxon>Vibrionales</taxon>
        <taxon>Vibrionaceae</taxon>
        <taxon>Vibrio</taxon>
    </lineage>
</organism>
<proteinExistence type="predicted"/>
<dbReference type="CDD" id="cd01949">
    <property type="entry name" value="GGDEF"/>
    <property type="match status" value="1"/>
</dbReference>
<dbReference type="Proteomes" id="UP000057389">
    <property type="component" value="Unassembled WGS sequence"/>
</dbReference>
<dbReference type="Gene3D" id="3.30.70.270">
    <property type="match status" value="1"/>
</dbReference>
<dbReference type="EMBL" id="LMXU01000002">
    <property type="protein sequence ID" value="KWU02546.1"/>
    <property type="molecule type" value="Genomic_DNA"/>
</dbReference>
<reference evidence="12 13" key="1">
    <citation type="submission" date="2015-11" db="EMBL/GenBank/DDBJ databases">
        <title>Draft WGS of Vibrio toranzoniae.</title>
        <authorList>
            <person name="Lasa A."/>
            <person name="Romalde J.L."/>
        </authorList>
    </citation>
    <scope>NUCLEOTIDE SEQUENCE [LARGE SCALE GENOMIC DNA]</scope>
    <source>
        <strain evidence="12 13">Vb 10.8</strain>
    </source>
</reference>
<comment type="caution">
    <text evidence="12">The sequence shown here is derived from an EMBL/GenBank/DDBJ whole genome shotgun (WGS) entry which is preliminary data.</text>
</comment>
<dbReference type="Pfam" id="PF00990">
    <property type="entry name" value="GGDEF"/>
    <property type="match status" value="1"/>
</dbReference>
<evidence type="ECO:0000313" key="12">
    <source>
        <dbReference type="EMBL" id="KWU02546.1"/>
    </source>
</evidence>
<dbReference type="InterPro" id="IPR043128">
    <property type="entry name" value="Rev_trsase/Diguanyl_cyclase"/>
</dbReference>
<dbReference type="InterPro" id="IPR029787">
    <property type="entry name" value="Nucleotide_cyclase"/>
</dbReference>
<dbReference type="AlphaFoldDB" id="A0A109DBR6"/>
<dbReference type="InterPro" id="IPR000160">
    <property type="entry name" value="GGDEF_dom"/>
</dbReference>
<dbReference type="InterPro" id="IPR029151">
    <property type="entry name" value="Sensor-like_sf"/>
</dbReference>
<evidence type="ECO:0000256" key="7">
    <source>
        <dbReference type="ARBA" id="ARBA00022989"/>
    </source>
</evidence>
<evidence type="ECO:0000256" key="8">
    <source>
        <dbReference type="ARBA" id="ARBA00023136"/>
    </source>
</evidence>
<evidence type="ECO:0000256" key="3">
    <source>
        <dbReference type="ARBA" id="ARBA00004651"/>
    </source>
</evidence>
<dbReference type="SUPFAM" id="SSF55073">
    <property type="entry name" value="Nucleotide cyclase"/>
    <property type="match status" value="1"/>
</dbReference>
<gene>
    <name evidence="12" type="ORF">APQ14_00940</name>
</gene>
<feature type="transmembrane region" description="Helical" evidence="10">
    <location>
        <begin position="282"/>
        <end position="304"/>
    </location>
</feature>
<evidence type="ECO:0000256" key="1">
    <source>
        <dbReference type="ARBA" id="ARBA00001946"/>
    </source>
</evidence>
<accession>A0A109DBR6</accession>
<dbReference type="EC" id="2.7.7.65" evidence="4"/>
<dbReference type="FunFam" id="3.30.70.270:FF:000001">
    <property type="entry name" value="Diguanylate cyclase domain protein"/>
    <property type="match status" value="1"/>
</dbReference>
<keyword evidence="13" id="KW-1185">Reference proteome</keyword>
<dbReference type="PANTHER" id="PTHR45138:SF9">
    <property type="entry name" value="DIGUANYLATE CYCLASE DGCM-RELATED"/>
    <property type="match status" value="1"/>
</dbReference>